<dbReference type="PANTHER" id="PTHR38459:SF1">
    <property type="entry name" value="PROPHAGE BACTOPRENOL-LINKED GLUCOSE TRANSLOCASE HOMOLOG"/>
    <property type="match status" value="1"/>
</dbReference>
<protein>
    <recommendedName>
        <fullName evidence="8">GtrA/DPMS transmembrane domain-containing protein</fullName>
    </recommendedName>
</protein>
<accession>A0A9W6NZ92</accession>
<comment type="caution">
    <text evidence="9">The sequence shown here is derived from an EMBL/GenBank/DDBJ whole genome shotgun (WGS) entry which is preliminary data.</text>
</comment>
<feature type="compositionally biased region" description="Low complexity" evidence="6">
    <location>
        <begin position="212"/>
        <end position="221"/>
    </location>
</feature>
<evidence type="ECO:0000256" key="7">
    <source>
        <dbReference type="SAM" id="Phobius"/>
    </source>
</evidence>
<feature type="compositionally biased region" description="Basic residues" evidence="6">
    <location>
        <begin position="236"/>
        <end position="250"/>
    </location>
</feature>
<keyword evidence="5 7" id="KW-0472">Membrane</keyword>
<sequence length="257" mass="27114">MTASRAVGVTHPGHVLAELTAGAVAGLGRGAAAFRARFPLLAQLVRYSVVGGLGTAVNALLYLLMRLVLDAVPANLVALLLSTAVSTEINRRFTFQGASAHRWRVYIQDAGTVAFYAGYSTAVLLVLHEIVPGATPLEETAAVTLASVLGGLIRFAVLKAWVFETRSGDAEPAADGDRPGYGPDHGGHDGVHVLRRHGRRGQDPRDARRRGPSGAPAPRLPAESRDVATGDARAGRAAHGRRDRPPRVRGVRPSALR</sequence>
<feature type="domain" description="GtrA/DPMS transmembrane" evidence="8">
    <location>
        <begin position="46"/>
        <end position="163"/>
    </location>
</feature>
<organism evidence="9 10">
    <name type="scientific">Pseudonocardia halophobica</name>
    <dbReference type="NCBI Taxonomy" id="29401"/>
    <lineage>
        <taxon>Bacteria</taxon>
        <taxon>Bacillati</taxon>
        <taxon>Actinomycetota</taxon>
        <taxon>Actinomycetes</taxon>
        <taxon>Pseudonocardiales</taxon>
        <taxon>Pseudonocardiaceae</taxon>
        <taxon>Pseudonocardia</taxon>
    </lineage>
</organism>
<feature type="transmembrane region" description="Helical" evidence="7">
    <location>
        <begin position="44"/>
        <end position="65"/>
    </location>
</feature>
<evidence type="ECO:0000313" key="9">
    <source>
        <dbReference type="EMBL" id="GLL14759.1"/>
    </source>
</evidence>
<keyword evidence="3 7" id="KW-0812">Transmembrane</keyword>
<dbReference type="Pfam" id="PF04138">
    <property type="entry name" value="GtrA_DPMS_TM"/>
    <property type="match status" value="1"/>
</dbReference>
<evidence type="ECO:0000256" key="4">
    <source>
        <dbReference type="ARBA" id="ARBA00022989"/>
    </source>
</evidence>
<evidence type="ECO:0000256" key="6">
    <source>
        <dbReference type="SAM" id="MobiDB-lite"/>
    </source>
</evidence>
<evidence type="ECO:0000256" key="5">
    <source>
        <dbReference type="ARBA" id="ARBA00023136"/>
    </source>
</evidence>
<dbReference type="GO" id="GO:0005886">
    <property type="term" value="C:plasma membrane"/>
    <property type="evidence" value="ECO:0007669"/>
    <property type="project" value="TreeGrafter"/>
</dbReference>
<evidence type="ECO:0000313" key="10">
    <source>
        <dbReference type="Proteomes" id="UP001143463"/>
    </source>
</evidence>
<dbReference type="Proteomes" id="UP001143463">
    <property type="component" value="Unassembled WGS sequence"/>
</dbReference>
<dbReference type="EMBL" id="BSFQ01000036">
    <property type="protein sequence ID" value="GLL14759.1"/>
    <property type="molecule type" value="Genomic_DNA"/>
</dbReference>
<dbReference type="AlphaFoldDB" id="A0A9W6NZ92"/>
<keyword evidence="10" id="KW-1185">Reference proteome</keyword>
<name>A0A9W6NZ92_9PSEU</name>
<reference evidence="9" key="1">
    <citation type="journal article" date="2014" name="Int. J. Syst. Evol. Microbiol.">
        <title>Complete genome sequence of Corynebacterium casei LMG S-19264T (=DSM 44701T), isolated from a smear-ripened cheese.</title>
        <authorList>
            <consortium name="US DOE Joint Genome Institute (JGI-PGF)"/>
            <person name="Walter F."/>
            <person name="Albersmeier A."/>
            <person name="Kalinowski J."/>
            <person name="Ruckert C."/>
        </authorList>
    </citation>
    <scope>NUCLEOTIDE SEQUENCE</scope>
    <source>
        <strain evidence="9">VKM Ac-1069</strain>
    </source>
</reference>
<evidence type="ECO:0000256" key="3">
    <source>
        <dbReference type="ARBA" id="ARBA00022692"/>
    </source>
</evidence>
<evidence type="ECO:0000256" key="2">
    <source>
        <dbReference type="ARBA" id="ARBA00009399"/>
    </source>
</evidence>
<gene>
    <name evidence="9" type="ORF">GCM10017577_59070</name>
</gene>
<keyword evidence="4 7" id="KW-1133">Transmembrane helix</keyword>
<dbReference type="InterPro" id="IPR051401">
    <property type="entry name" value="GtrA_CellWall_Glycosyl"/>
</dbReference>
<reference evidence="9" key="2">
    <citation type="submission" date="2023-01" db="EMBL/GenBank/DDBJ databases">
        <authorList>
            <person name="Sun Q."/>
            <person name="Evtushenko L."/>
        </authorList>
    </citation>
    <scope>NUCLEOTIDE SEQUENCE</scope>
    <source>
        <strain evidence="9">VKM Ac-1069</strain>
    </source>
</reference>
<feature type="region of interest" description="Disordered" evidence="6">
    <location>
        <begin position="169"/>
        <end position="257"/>
    </location>
</feature>
<dbReference type="InterPro" id="IPR007267">
    <property type="entry name" value="GtrA_DPMS_TM"/>
</dbReference>
<evidence type="ECO:0000259" key="8">
    <source>
        <dbReference type="Pfam" id="PF04138"/>
    </source>
</evidence>
<feature type="transmembrane region" description="Helical" evidence="7">
    <location>
        <begin position="71"/>
        <end position="89"/>
    </location>
</feature>
<comment type="similarity">
    <text evidence="2">Belongs to the GtrA family.</text>
</comment>
<dbReference type="PANTHER" id="PTHR38459">
    <property type="entry name" value="PROPHAGE BACTOPRENOL-LINKED GLUCOSE TRANSLOCASE HOMOLOG"/>
    <property type="match status" value="1"/>
</dbReference>
<feature type="transmembrane region" description="Helical" evidence="7">
    <location>
        <begin position="110"/>
        <end position="128"/>
    </location>
</feature>
<evidence type="ECO:0000256" key="1">
    <source>
        <dbReference type="ARBA" id="ARBA00004141"/>
    </source>
</evidence>
<dbReference type="RefSeq" id="WP_081924447.1">
    <property type="nucleotide sequence ID" value="NZ_BSFQ01000036.1"/>
</dbReference>
<feature type="transmembrane region" description="Helical" evidence="7">
    <location>
        <begin position="140"/>
        <end position="157"/>
    </location>
</feature>
<proteinExistence type="inferred from homology"/>
<comment type="subcellular location">
    <subcellularLocation>
        <location evidence="1">Membrane</location>
        <topology evidence="1">Multi-pass membrane protein</topology>
    </subcellularLocation>
</comment>
<dbReference type="GO" id="GO:0000271">
    <property type="term" value="P:polysaccharide biosynthetic process"/>
    <property type="evidence" value="ECO:0007669"/>
    <property type="project" value="InterPro"/>
</dbReference>